<feature type="compositionally biased region" description="Basic and acidic residues" evidence="4">
    <location>
        <begin position="94"/>
        <end position="123"/>
    </location>
</feature>
<dbReference type="GO" id="GO:0005672">
    <property type="term" value="C:transcription factor TFIIA complex"/>
    <property type="evidence" value="ECO:0007669"/>
    <property type="project" value="InterPro"/>
</dbReference>
<name>A0A7J7ICI3_9RHOD</name>
<feature type="region of interest" description="Disordered" evidence="4">
    <location>
        <begin position="93"/>
        <end position="146"/>
    </location>
</feature>
<evidence type="ECO:0000256" key="1">
    <source>
        <dbReference type="ARBA" id="ARBA00004123"/>
    </source>
</evidence>
<dbReference type="OrthoDB" id="10358151at2759"/>
<evidence type="ECO:0000313" key="6">
    <source>
        <dbReference type="Proteomes" id="UP000530660"/>
    </source>
</evidence>
<comment type="subcellular location">
    <subcellularLocation>
        <location evidence="1">Nucleus</location>
    </subcellularLocation>
</comment>
<comment type="caution">
    <text evidence="5">The sequence shown here is derived from an EMBL/GenBank/DDBJ whole genome shotgun (WGS) entry which is preliminary data.</text>
</comment>
<accession>A0A7J7ICI3</accession>
<proteinExistence type="predicted"/>
<organism evidence="5 6">
    <name type="scientific">Cyanidiococcus yangmingshanensis</name>
    <dbReference type="NCBI Taxonomy" id="2690220"/>
    <lineage>
        <taxon>Eukaryota</taxon>
        <taxon>Rhodophyta</taxon>
        <taxon>Bangiophyceae</taxon>
        <taxon>Cyanidiales</taxon>
        <taxon>Cyanidiaceae</taxon>
        <taxon>Cyanidiococcus</taxon>
    </lineage>
</organism>
<sequence length="197" mass="22428">MNGAQLRQTLEELIRDVVQSSRDALRAQGELNERNETALISLEQQWKQRLVEELHEQGALRVVLCHADLLSPGPGATAVTSSRTDPFRYAYEALRQRDPRERRSSAPQERSVKSSQQDDHDTESAEALSSGDDDDEISQVAGQPEPETANYILSQYERVLAPSTNKQRIWRVFLRDAMVHVNGQDLLLNQLQCQFDW</sequence>
<evidence type="ECO:0000313" key="5">
    <source>
        <dbReference type="EMBL" id="KAF6000379.1"/>
    </source>
</evidence>
<keyword evidence="3" id="KW-0539">Nucleus</keyword>
<gene>
    <name evidence="5" type="ORF">F1559_000253</name>
</gene>
<dbReference type="SUPFAM" id="SSF50784">
    <property type="entry name" value="Transcription factor IIA (TFIIA), beta-barrel domain"/>
    <property type="match status" value="1"/>
</dbReference>
<dbReference type="Gene3D" id="2.30.18.10">
    <property type="entry name" value="Transcription factor IIA (TFIIA), beta-barrel domain"/>
    <property type="match status" value="1"/>
</dbReference>
<evidence type="ECO:0000256" key="4">
    <source>
        <dbReference type="SAM" id="MobiDB-lite"/>
    </source>
</evidence>
<dbReference type="InterPro" id="IPR009088">
    <property type="entry name" value="TFIIA_b-brl"/>
</dbReference>
<evidence type="ECO:0000256" key="3">
    <source>
        <dbReference type="ARBA" id="ARBA00023242"/>
    </source>
</evidence>
<reference evidence="5 6" key="1">
    <citation type="journal article" date="2020" name="J. Phycol.">
        <title>Comparative genome analysis reveals Cyanidiococcus gen. nov., a new extremophilic red algal genus sister to Cyanidioschyzon (Cyanidioschyzonaceae, Rhodophyta).</title>
        <authorList>
            <person name="Liu S.-L."/>
            <person name="Chiang Y.-R."/>
            <person name="Yoon H.S."/>
            <person name="Fu H.-Y."/>
        </authorList>
    </citation>
    <scope>NUCLEOTIDE SEQUENCE [LARGE SCALE GENOMIC DNA]</scope>
    <source>
        <strain evidence="5 6">THAL066</strain>
    </source>
</reference>
<protein>
    <submittedName>
        <fullName evidence="5">Uncharacterized protein</fullName>
    </submittedName>
</protein>
<evidence type="ECO:0000256" key="2">
    <source>
        <dbReference type="ARBA" id="ARBA00023163"/>
    </source>
</evidence>
<dbReference type="GO" id="GO:0006367">
    <property type="term" value="P:transcription initiation at RNA polymerase II promoter"/>
    <property type="evidence" value="ECO:0007669"/>
    <property type="project" value="InterPro"/>
</dbReference>
<dbReference type="Proteomes" id="UP000530660">
    <property type="component" value="Unassembled WGS sequence"/>
</dbReference>
<dbReference type="AlphaFoldDB" id="A0A7J7ICI3"/>
<keyword evidence="2" id="KW-0804">Transcription</keyword>
<dbReference type="EMBL" id="VWRR01000020">
    <property type="protein sequence ID" value="KAF6000379.1"/>
    <property type="molecule type" value="Genomic_DNA"/>
</dbReference>
<keyword evidence="6" id="KW-1185">Reference proteome</keyword>